<dbReference type="PANTHER" id="PTHR30399:SF1">
    <property type="entry name" value="UTP PYROPHOSPHATASE"/>
    <property type="match status" value="1"/>
</dbReference>
<evidence type="ECO:0000259" key="1">
    <source>
        <dbReference type="Pfam" id="PF01863"/>
    </source>
</evidence>
<dbReference type="Pfam" id="PF01863">
    <property type="entry name" value="YgjP-like"/>
    <property type="match status" value="1"/>
</dbReference>
<organism evidence="2 3">
    <name type="scientific">Deinococcus taklimakanensis</name>
    <dbReference type="NCBI Taxonomy" id="536443"/>
    <lineage>
        <taxon>Bacteria</taxon>
        <taxon>Thermotogati</taxon>
        <taxon>Deinococcota</taxon>
        <taxon>Deinococci</taxon>
        <taxon>Deinococcales</taxon>
        <taxon>Deinococcaceae</taxon>
        <taxon>Deinococcus</taxon>
    </lineage>
</organism>
<dbReference type="Proteomes" id="UP001597475">
    <property type="component" value="Unassembled WGS sequence"/>
</dbReference>
<dbReference type="RefSeq" id="WP_386842292.1">
    <property type="nucleotide sequence ID" value="NZ_JBHUMK010000007.1"/>
</dbReference>
<dbReference type="InterPro" id="IPR002725">
    <property type="entry name" value="YgjP-like_metallopeptidase"/>
</dbReference>
<dbReference type="PANTHER" id="PTHR30399">
    <property type="entry name" value="UNCHARACTERIZED PROTEIN YGJP"/>
    <property type="match status" value="1"/>
</dbReference>
<dbReference type="EMBL" id="JBHUMK010000007">
    <property type="protein sequence ID" value="MFD2608072.1"/>
    <property type="molecule type" value="Genomic_DNA"/>
</dbReference>
<comment type="caution">
    <text evidence="2">The sequence shown here is derived from an EMBL/GenBank/DDBJ whole genome shotgun (WGS) entry which is preliminary data.</text>
</comment>
<reference evidence="3" key="1">
    <citation type="journal article" date="2019" name="Int. J. Syst. Evol. Microbiol.">
        <title>The Global Catalogue of Microorganisms (GCM) 10K type strain sequencing project: providing services to taxonomists for standard genome sequencing and annotation.</title>
        <authorList>
            <consortium name="The Broad Institute Genomics Platform"/>
            <consortium name="The Broad Institute Genome Sequencing Center for Infectious Disease"/>
            <person name="Wu L."/>
            <person name="Ma J."/>
        </authorList>
    </citation>
    <scope>NUCLEOTIDE SEQUENCE [LARGE SCALE GENOMIC DNA]</scope>
    <source>
        <strain evidence="3">KCTC 33842</strain>
    </source>
</reference>
<proteinExistence type="predicted"/>
<sequence length="233" mass="27551">MEWPLHLHDLEFTVRESSRRKTVSLGIERDGRLLILAPQGTSRQTIEEFVRSRLGWVYGKLSRKTDLYRPAPLREYVDGEGFLYAGRSYRLHRVNHSADGSALKLAGQWFELLNSEVERGREHFIAWYTAQLEDWAQQQVIRLAPRLRRLPVNLRVTELGDRWGAASRTKSVTLHWRVALLPRRIAEYVLVHELVHLEFHHHRAEFWQRLEVMLPDYIERKSWLALHGADYDL</sequence>
<evidence type="ECO:0000313" key="2">
    <source>
        <dbReference type="EMBL" id="MFD2608072.1"/>
    </source>
</evidence>
<keyword evidence="3" id="KW-1185">Reference proteome</keyword>
<dbReference type="CDD" id="cd07344">
    <property type="entry name" value="M48_yhfN_like"/>
    <property type="match status" value="1"/>
</dbReference>
<evidence type="ECO:0000313" key="3">
    <source>
        <dbReference type="Proteomes" id="UP001597475"/>
    </source>
</evidence>
<name>A0ABW5NYD2_9DEIO</name>
<dbReference type="InterPro" id="IPR053136">
    <property type="entry name" value="UTP_pyrophosphatase-like"/>
</dbReference>
<accession>A0ABW5NYD2</accession>
<gene>
    <name evidence="2" type="ORF">ACFSR9_01275</name>
</gene>
<protein>
    <submittedName>
        <fullName evidence="2">M48 family metallopeptidase</fullName>
    </submittedName>
</protein>
<feature type="domain" description="YgjP-like metallopeptidase" evidence="1">
    <location>
        <begin position="21"/>
        <end position="225"/>
    </location>
</feature>
<dbReference type="Gene3D" id="3.30.2010.10">
    <property type="entry name" value="Metalloproteases ('zincins'), catalytic domain"/>
    <property type="match status" value="1"/>
</dbReference>